<evidence type="ECO:0000259" key="7">
    <source>
        <dbReference type="Pfam" id="PF03176"/>
    </source>
</evidence>
<feature type="transmembrane region" description="Helical" evidence="6">
    <location>
        <begin position="251"/>
        <end position="271"/>
    </location>
</feature>
<feature type="transmembrane region" description="Helical" evidence="6">
    <location>
        <begin position="320"/>
        <end position="343"/>
    </location>
</feature>
<feature type="domain" description="Membrane transport protein MMPL" evidence="7">
    <location>
        <begin position="447"/>
        <end position="754"/>
    </location>
</feature>
<feature type="transmembrane region" description="Helical" evidence="6">
    <location>
        <begin position="277"/>
        <end position="299"/>
    </location>
</feature>
<evidence type="ECO:0000256" key="5">
    <source>
        <dbReference type="ARBA" id="ARBA00023136"/>
    </source>
</evidence>
<dbReference type="RefSeq" id="WP_109763588.1">
    <property type="nucleotide sequence ID" value="NZ_QGGU01000006.1"/>
</dbReference>
<dbReference type="Pfam" id="PF03176">
    <property type="entry name" value="MMPL"/>
    <property type="match status" value="2"/>
</dbReference>
<keyword evidence="3 6" id="KW-0812">Transmembrane</keyword>
<organism evidence="8 9">
    <name type="scientific">Pleionea mediterranea</name>
    <dbReference type="NCBI Taxonomy" id="523701"/>
    <lineage>
        <taxon>Bacteria</taxon>
        <taxon>Pseudomonadati</taxon>
        <taxon>Pseudomonadota</taxon>
        <taxon>Gammaproteobacteria</taxon>
        <taxon>Oceanospirillales</taxon>
        <taxon>Pleioneaceae</taxon>
        <taxon>Pleionea</taxon>
    </lineage>
</organism>
<evidence type="ECO:0000313" key="9">
    <source>
        <dbReference type="Proteomes" id="UP000245790"/>
    </source>
</evidence>
<feature type="transmembrane region" description="Helical" evidence="6">
    <location>
        <begin position="355"/>
        <end position="378"/>
    </location>
</feature>
<dbReference type="OrthoDB" id="9803781at2"/>
<comment type="subcellular location">
    <subcellularLocation>
        <location evidence="1">Cell membrane</location>
        <topology evidence="1">Multi-pass membrane protein</topology>
    </subcellularLocation>
</comment>
<dbReference type="SUPFAM" id="SSF82866">
    <property type="entry name" value="Multidrug efflux transporter AcrB transmembrane domain"/>
    <property type="match status" value="2"/>
</dbReference>
<feature type="transmembrane region" description="Helical" evidence="6">
    <location>
        <begin position="735"/>
        <end position="757"/>
    </location>
</feature>
<keyword evidence="2" id="KW-1003">Cell membrane</keyword>
<sequence>MTEKRTNNINTDSVVDFCSISRLQKIALILFVLCCLSLSGLASVYLSNDFRVYFSEQNPQLDAFDQFEEQFGSHDSIALLAELKHGSWLTRNNLDKLEHYTQELWQLNTVTRVNSLTNYQYTYAEQDTLYTRALSELDAQPEALRDAIASDPQLNDSYLSPDETLAVVHASLDLDGQSGKDIKQLHQQALDLMQSFTEQSPDINFHLVGSIVSNVTLENAVKNDLLTLVPISYLVITLGLLLFFRSVKATVFTLVITTLSILFTFSLFSLFKQEFTPVAGFVPSVVLTLAVADCVHYLTSYRYLMRVDGLSAAKANREAFRINLAPISITSITTAVGVLFLNVSDSPPYQDLGNMVAIGVTLAWVFTICLLPVALHYWPIQFKQQKSSSSLLTLFSHKVIQHRKLITLTLISVILVAGWGISRLTISENWSKYFSDRFELARAVNLLKNKFDRLHRYELVMDSEQVSVNSPDYLSVLDQLLNHLENQQTIKHIQSYGYTLKRLNQNMHADQADYFKMPDSQPLAAQYLLLYELSLPEGLGVDQWVIDDRSASRTSILLQPMDSEQLIEFEQSLMQFFNSITKDGITLKLSGMDHIFAHIAHRNIVQMILGSVIALLVISALIGVVLKSFKYGAISLLPNLIPGFIAYGLWGLTAGYIDLALSVVICMSLGIIVDDSVHFLTKYARARHQLNKSTQQSIDYAFHIVGKALITTTVILVAGFATLMASPLTPTSSTGALLCLTLLVALIIDFTLLPIALKKLDERSKS</sequence>
<gene>
    <name evidence="8" type="ORF">C8D97_106226</name>
</gene>
<evidence type="ECO:0000256" key="6">
    <source>
        <dbReference type="SAM" id="Phobius"/>
    </source>
</evidence>
<dbReference type="InterPro" id="IPR004869">
    <property type="entry name" value="MMPL_dom"/>
</dbReference>
<feature type="transmembrane region" description="Helical" evidence="6">
    <location>
        <begin position="225"/>
        <end position="244"/>
    </location>
</feature>
<dbReference type="Gene3D" id="1.20.1640.10">
    <property type="entry name" value="Multidrug efflux transporter AcrB transmembrane domain"/>
    <property type="match status" value="2"/>
</dbReference>
<keyword evidence="9" id="KW-1185">Reference proteome</keyword>
<dbReference type="InterPro" id="IPR050545">
    <property type="entry name" value="Mycobact_MmpL"/>
</dbReference>
<feature type="domain" description="Membrane transport protein MMPL" evidence="7">
    <location>
        <begin position="95"/>
        <end position="373"/>
    </location>
</feature>
<keyword evidence="5 6" id="KW-0472">Membrane</keyword>
<proteinExistence type="predicted"/>
<evidence type="ECO:0000256" key="4">
    <source>
        <dbReference type="ARBA" id="ARBA00022989"/>
    </source>
</evidence>
<evidence type="ECO:0000256" key="3">
    <source>
        <dbReference type="ARBA" id="ARBA00022692"/>
    </source>
</evidence>
<keyword evidence="4 6" id="KW-1133">Transmembrane helix</keyword>
<feature type="transmembrane region" description="Helical" evidence="6">
    <location>
        <begin position="633"/>
        <end position="653"/>
    </location>
</feature>
<dbReference type="EMBL" id="QGGU01000006">
    <property type="protein sequence ID" value="PWK50933.1"/>
    <property type="molecule type" value="Genomic_DNA"/>
</dbReference>
<evidence type="ECO:0000313" key="8">
    <source>
        <dbReference type="EMBL" id="PWK50933.1"/>
    </source>
</evidence>
<dbReference type="AlphaFoldDB" id="A0A316FRL9"/>
<evidence type="ECO:0000256" key="1">
    <source>
        <dbReference type="ARBA" id="ARBA00004651"/>
    </source>
</evidence>
<name>A0A316FRL9_9GAMM</name>
<reference evidence="8 9" key="1">
    <citation type="submission" date="2018-05" db="EMBL/GenBank/DDBJ databases">
        <title>Genomic Encyclopedia of Type Strains, Phase IV (KMG-IV): sequencing the most valuable type-strain genomes for metagenomic binning, comparative biology and taxonomic classification.</title>
        <authorList>
            <person name="Goeker M."/>
        </authorList>
    </citation>
    <scope>NUCLEOTIDE SEQUENCE [LARGE SCALE GENOMIC DNA]</scope>
    <source>
        <strain evidence="8 9">DSM 25350</strain>
    </source>
</reference>
<dbReference type="PANTHER" id="PTHR33406:SF12">
    <property type="entry name" value="BLR2997 PROTEIN"/>
    <property type="match status" value="1"/>
</dbReference>
<dbReference type="PANTHER" id="PTHR33406">
    <property type="entry name" value="MEMBRANE PROTEIN MJ1562-RELATED"/>
    <property type="match status" value="1"/>
</dbReference>
<comment type="caution">
    <text evidence="8">The sequence shown here is derived from an EMBL/GenBank/DDBJ whole genome shotgun (WGS) entry which is preliminary data.</text>
</comment>
<dbReference type="Proteomes" id="UP000245790">
    <property type="component" value="Unassembled WGS sequence"/>
</dbReference>
<dbReference type="GO" id="GO:0005886">
    <property type="term" value="C:plasma membrane"/>
    <property type="evidence" value="ECO:0007669"/>
    <property type="project" value="UniProtKB-SubCell"/>
</dbReference>
<protein>
    <recommendedName>
        <fullName evidence="7">Membrane transport protein MMPL domain-containing protein</fullName>
    </recommendedName>
</protein>
<evidence type="ECO:0000256" key="2">
    <source>
        <dbReference type="ARBA" id="ARBA00022475"/>
    </source>
</evidence>
<feature type="transmembrane region" description="Helical" evidence="6">
    <location>
        <begin position="659"/>
        <end position="680"/>
    </location>
</feature>
<feature type="transmembrane region" description="Helical" evidence="6">
    <location>
        <begin position="604"/>
        <end position="626"/>
    </location>
</feature>
<feature type="transmembrane region" description="Helical" evidence="6">
    <location>
        <begin position="700"/>
        <end position="723"/>
    </location>
</feature>
<accession>A0A316FRL9</accession>
<feature type="transmembrane region" description="Helical" evidence="6">
    <location>
        <begin position="26"/>
        <end position="46"/>
    </location>
</feature>
<feature type="transmembrane region" description="Helical" evidence="6">
    <location>
        <begin position="405"/>
        <end position="422"/>
    </location>
</feature>